<dbReference type="EMBL" id="UNQJ01000002">
    <property type="protein sequence ID" value="SYZ32630.1"/>
    <property type="molecule type" value="Genomic_DNA"/>
</dbReference>
<evidence type="ECO:0000256" key="7">
    <source>
        <dbReference type="ARBA" id="ARBA00023136"/>
    </source>
</evidence>
<feature type="transmembrane region" description="Helical" evidence="8">
    <location>
        <begin position="143"/>
        <end position="165"/>
    </location>
</feature>
<feature type="transmembrane region" description="Helical" evidence="8">
    <location>
        <begin position="171"/>
        <end position="193"/>
    </location>
</feature>
<keyword evidence="5 8" id="KW-0812">Transmembrane</keyword>
<name>A0A383S3Q7_9ACTN</name>
<dbReference type="NCBIfam" id="TIGR00710">
    <property type="entry name" value="efflux_Bcr_CflA"/>
    <property type="match status" value="1"/>
</dbReference>
<dbReference type="Pfam" id="PF07690">
    <property type="entry name" value="MFS_1"/>
    <property type="match status" value="1"/>
</dbReference>
<feature type="transmembrane region" description="Helical" evidence="8">
    <location>
        <begin position="257"/>
        <end position="276"/>
    </location>
</feature>
<feature type="domain" description="Major facilitator superfamily (MFS) profile" evidence="9">
    <location>
        <begin position="19"/>
        <end position="404"/>
    </location>
</feature>
<keyword evidence="6 8" id="KW-1133">Transmembrane helix</keyword>
<evidence type="ECO:0000256" key="6">
    <source>
        <dbReference type="ARBA" id="ARBA00022989"/>
    </source>
</evidence>
<proteinExistence type="inferred from homology"/>
<evidence type="ECO:0000256" key="5">
    <source>
        <dbReference type="ARBA" id="ARBA00022692"/>
    </source>
</evidence>
<comment type="similarity">
    <text evidence="2">Belongs to the major facilitator superfamily. Bcr/CmlA family.</text>
</comment>
<evidence type="ECO:0000313" key="11">
    <source>
        <dbReference type="Proteomes" id="UP000263928"/>
    </source>
</evidence>
<dbReference type="GO" id="GO:1990961">
    <property type="term" value="P:xenobiotic detoxification by transmembrane export across the plasma membrane"/>
    <property type="evidence" value="ECO:0007669"/>
    <property type="project" value="InterPro"/>
</dbReference>
<dbReference type="RefSeq" id="WP_119161004.1">
    <property type="nucleotide sequence ID" value="NZ_LR134442.1"/>
</dbReference>
<dbReference type="AlphaFoldDB" id="A0A383S3Q7"/>
<keyword evidence="4" id="KW-1003">Cell membrane</keyword>
<dbReference type="Proteomes" id="UP000263928">
    <property type="component" value="Unassembled WGS sequence"/>
</dbReference>
<feature type="transmembrane region" description="Helical" evidence="8">
    <location>
        <begin position="314"/>
        <end position="333"/>
    </location>
</feature>
<evidence type="ECO:0000313" key="10">
    <source>
        <dbReference type="EMBL" id="SYZ32630.1"/>
    </source>
</evidence>
<dbReference type="Gene3D" id="1.20.1720.10">
    <property type="entry name" value="Multidrug resistance protein D"/>
    <property type="match status" value="1"/>
</dbReference>
<feature type="transmembrane region" description="Helical" evidence="8">
    <location>
        <begin position="379"/>
        <end position="399"/>
    </location>
</feature>
<evidence type="ECO:0000259" key="9">
    <source>
        <dbReference type="PROSITE" id="PS50850"/>
    </source>
</evidence>
<reference evidence="11" key="1">
    <citation type="submission" date="2018-08" db="EMBL/GenBank/DDBJ databases">
        <authorList>
            <person name="Hornung B."/>
        </authorList>
    </citation>
    <scope>NUCLEOTIDE SEQUENCE [LARGE SCALE GENOMIC DNA]</scope>
</reference>
<organism evidence="10 11">
    <name type="scientific">Propionibacterium australiense</name>
    <dbReference type="NCBI Taxonomy" id="119981"/>
    <lineage>
        <taxon>Bacteria</taxon>
        <taxon>Bacillati</taxon>
        <taxon>Actinomycetota</taxon>
        <taxon>Actinomycetes</taxon>
        <taxon>Propionibacteriales</taxon>
        <taxon>Propionibacteriaceae</taxon>
        <taxon>Propionibacterium</taxon>
    </lineage>
</organism>
<accession>A0A383S3Q7</accession>
<dbReference type="PANTHER" id="PTHR42718">
    <property type="entry name" value="MAJOR FACILITATOR SUPERFAMILY MULTIDRUG TRANSPORTER MFSC"/>
    <property type="match status" value="1"/>
</dbReference>
<dbReference type="InterPro" id="IPR036259">
    <property type="entry name" value="MFS_trans_sf"/>
</dbReference>
<dbReference type="InterPro" id="IPR004812">
    <property type="entry name" value="Efflux_drug-R_Bcr/CmlA"/>
</dbReference>
<feature type="transmembrane region" description="Helical" evidence="8">
    <location>
        <begin position="52"/>
        <end position="73"/>
    </location>
</feature>
<keyword evidence="11" id="KW-1185">Reference proteome</keyword>
<dbReference type="PANTHER" id="PTHR42718:SF9">
    <property type="entry name" value="MAJOR FACILITATOR SUPERFAMILY MULTIDRUG TRANSPORTER MFSC"/>
    <property type="match status" value="1"/>
</dbReference>
<comment type="subcellular location">
    <subcellularLocation>
        <location evidence="1">Cell membrane</location>
        <topology evidence="1">Multi-pass membrane protein</topology>
    </subcellularLocation>
</comment>
<gene>
    <name evidence="10" type="ORF">PROPAUS_0519</name>
</gene>
<feature type="transmembrane region" description="Helical" evidence="8">
    <location>
        <begin position="288"/>
        <end position="308"/>
    </location>
</feature>
<dbReference type="PROSITE" id="PS50850">
    <property type="entry name" value="MFS"/>
    <property type="match status" value="1"/>
</dbReference>
<evidence type="ECO:0000256" key="8">
    <source>
        <dbReference type="SAM" id="Phobius"/>
    </source>
</evidence>
<feature type="transmembrane region" description="Helical" evidence="8">
    <location>
        <begin position="110"/>
        <end position="131"/>
    </location>
</feature>
<dbReference type="InterPro" id="IPR011701">
    <property type="entry name" value="MFS"/>
</dbReference>
<dbReference type="InterPro" id="IPR020846">
    <property type="entry name" value="MFS_dom"/>
</dbReference>
<keyword evidence="3" id="KW-0813">Transport</keyword>
<evidence type="ECO:0000256" key="2">
    <source>
        <dbReference type="ARBA" id="ARBA00006236"/>
    </source>
</evidence>
<dbReference type="GO" id="GO:0005886">
    <property type="term" value="C:plasma membrane"/>
    <property type="evidence" value="ECO:0007669"/>
    <property type="project" value="UniProtKB-SubCell"/>
</dbReference>
<evidence type="ECO:0000256" key="4">
    <source>
        <dbReference type="ARBA" id="ARBA00022475"/>
    </source>
</evidence>
<keyword evidence="7 8" id="KW-0472">Membrane</keyword>
<feature type="transmembrane region" description="Helical" evidence="8">
    <location>
        <begin position="223"/>
        <end position="242"/>
    </location>
</feature>
<feature type="transmembrane region" description="Helical" evidence="8">
    <location>
        <begin position="354"/>
        <end position="373"/>
    </location>
</feature>
<feature type="transmembrane region" description="Helical" evidence="8">
    <location>
        <begin position="85"/>
        <end position="104"/>
    </location>
</feature>
<evidence type="ECO:0000256" key="1">
    <source>
        <dbReference type="ARBA" id="ARBA00004651"/>
    </source>
</evidence>
<protein>
    <submittedName>
        <fullName evidence="10">Major Facilitator Superfamily</fullName>
    </submittedName>
</protein>
<dbReference type="GO" id="GO:0042910">
    <property type="term" value="F:xenobiotic transmembrane transporter activity"/>
    <property type="evidence" value="ECO:0007669"/>
    <property type="project" value="InterPro"/>
</dbReference>
<dbReference type="SUPFAM" id="SSF103473">
    <property type="entry name" value="MFS general substrate transporter"/>
    <property type="match status" value="1"/>
</dbReference>
<sequence>MSNTEQGPSTAPASLGAGLLCVLALLSAAPPLGTDMYLSTFVQMAADLNTSASAVQLTLTSFMVGMGAGQLIAGPVSDATGRRTVLLIGTGLMLLASALTIVAPSIGLLIALRLLTGLGGGAAVALARAVVADRTHGIAAAKAFSMLMMIQGVAPVAAPVIGGLLATHGGWRGIFAVITACNLAAFVLTITSIEETLPSARRNHDGPRAFFAVAGRVVSNRRFMGFTLVTAFGFGVMFAYISGSPFVPQETYGLSQLSYALLFGSGALWMTIASGCNTRLVDRFPVRSVLHVGLGVMTCGALAFLVAGLVHAPLWYIVVCMLTTVTGVALALGNATALATDALGGHATGTGSGLLGAIQFLIAGLISPLVGLAQDPTTGMAVVMLACLAVVLGAALPLARAGSDGTPAAASRLGR</sequence>
<evidence type="ECO:0000256" key="3">
    <source>
        <dbReference type="ARBA" id="ARBA00022448"/>
    </source>
</evidence>
<dbReference type="CDD" id="cd17320">
    <property type="entry name" value="MFS_MdfA_MDR_like"/>
    <property type="match status" value="1"/>
</dbReference>